<name>A0A6S8F4T6_9STRA</name>
<dbReference type="InterPro" id="IPR052050">
    <property type="entry name" value="SecEffector_AnkRepeat"/>
</dbReference>
<feature type="compositionally biased region" description="Basic and acidic residues" evidence="1">
    <location>
        <begin position="12"/>
        <end position="23"/>
    </location>
</feature>
<accession>A0A6S8F4T6</accession>
<organism evidence="3">
    <name type="scientific">Aplanochytrium stocchinoi</name>
    <dbReference type="NCBI Taxonomy" id="215587"/>
    <lineage>
        <taxon>Eukaryota</taxon>
        <taxon>Sar</taxon>
        <taxon>Stramenopiles</taxon>
        <taxon>Bigyra</taxon>
        <taxon>Labyrinthulomycetes</taxon>
        <taxon>Thraustochytrida</taxon>
        <taxon>Thraustochytriidae</taxon>
        <taxon>Aplanochytrium</taxon>
    </lineage>
</organism>
<evidence type="ECO:0000313" key="4">
    <source>
        <dbReference type="EMBL" id="CAE0445261.1"/>
    </source>
</evidence>
<dbReference type="EMBL" id="HBIN01020021">
    <property type="protein sequence ID" value="CAE0445260.1"/>
    <property type="molecule type" value="Transcribed_RNA"/>
</dbReference>
<gene>
    <name evidence="2" type="ORF">ASTO00021_LOCUS15278</name>
    <name evidence="3" type="ORF">ASTO00021_LOCUS15279</name>
    <name evidence="4" type="ORF">ASTO00021_LOCUS15280</name>
</gene>
<feature type="region of interest" description="Disordered" evidence="1">
    <location>
        <begin position="1"/>
        <end position="42"/>
    </location>
</feature>
<dbReference type="InterPro" id="IPR036770">
    <property type="entry name" value="Ankyrin_rpt-contain_sf"/>
</dbReference>
<sequence>MRTCSEVLMADPDPHRDSDRDPDSSSSSNSKRPISRRRKRSGPFSRLVGDVWTQTAEHLDLVNIESLAQVSRAFYESWRQTDKVPILVREAVRARTEFLDGSVRTNKNDQAFEQLPEFRRLVAKRGSRSVMMKSRNSALKNILEVAVAQRWPLMQIKSMAKELFNISYRVGNPEAMRILSEFKAPDPPSLAPKNVLPQSSMDQVLILAAKHGQVDVLWLLIQSGEIMRLSLSGLNDALREASKVGDKRVCSCLLATIAQHEPRDLEVNNYVSKAMNSCAENGHAELCIELITQFQLRVRFRQMRMVERRNQQQQQRCKFPGSMEDVDEEIELQLLEEEEVEVANGLRSFRQALNNVLQIACRGQHLDLITRVLSCKASNEIKEETLEELLKTAVRNGNEDLARLLVDNRHVNSRAIAGLFVDAARRGHSHSIRALLETGCVQEGTILAAKNEATRRGYSSVLAIIDEY</sequence>
<proteinExistence type="predicted"/>
<evidence type="ECO:0000313" key="2">
    <source>
        <dbReference type="EMBL" id="CAE0445259.1"/>
    </source>
</evidence>
<evidence type="ECO:0000313" key="3">
    <source>
        <dbReference type="EMBL" id="CAE0445260.1"/>
    </source>
</evidence>
<dbReference type="PANTHER" id="PTHR46586:SF3">
    <property type="entry name" value="ANKYRIN REPEAT-CONTAINING PROTEIN"/>
    <property type="match status" value="1"/>
</dbReference>
<dbReference type="SUPFAM" id="SSF48403">
    <property type="entry name" value="Ankyrin repeat"/>
    <property type="match status" value="1"/>
</dbReference>
<evidence type="ECO:0000256" key="1">
    <source>
        <dbReference type="SAM" id="MobiDB-lite"/>
    </source>
</evidence>
<evidence type="ECO:0008006" key="5">
    <source>
        <dbReference type="Google" id="ProtNLM"/>
    </source>
</evidence>
<dbReference type="EMBL" id="HBIN01020020">
    <property type="protein sequence ID" value="CAE0445259.1"/>
    <property type="molecule type" value="Transcribed_RNA"/>
</dbReference>
<protein>
    <recommendedName>
        <fullName evidence="5">F-box domain-containing protein</fullName>
    </recommendedName>
</protein>
<dbReference type="PANTHER" id="PTHR46586">
    <property type="entry name" value="ANKYRIN REPEAT-CONTAINING PROTEIN"/>
    <property type="match status" value="1"/>
</dbReference>
<dbReference type="Gene3D" id="1.25.40.20">
    <property type="entry name" value="Ankyrin repeat-containing domain"/>
    <property type="match status" value="2"/>
</dbReference>
<reference evidence="3" key="1">
    <citation type="submission" date="2021-01" db="EMBL/GenBank/DDBJ databases">
        <authorList>
            <person name="Corre E."/>
            <person name="Pelletier E."/>
            <person name="Niang G."/>
            <person name="Scheremetjew M."/>
            <person name="Finn R."/>
            <person name="Kale V."/>
            <person name="Holt S."/>
            <person name="Cochrane G."/>
            <person name="Meng A."/>
            <person name="Brown T."/>
            <person name="Cohen L."/>
        </authorList>
    </citation>
    <scope>NUCLEOTIDE SEQUENCE</scope>
    <source>
        <strain evidence="3">GSBS06</strain>
    </source>
</reference>
<dbReference type="AlphaFoldDB" id="A0A6S8F4T6"/>
<dbReference type="EMBL" id="HBIN01020022">
    <property type="protein sequence ID" value="CAE0445261.1"/>
    <property type="molecule type" value="Transcribed_RNA"/>
</dbReference>